<protein>
    <recommendedName>
        <fullName evidence="3">MurNAc-LAA domain-containing protein</fullName>
    </recommendedName>
</protein>
<evidence type="ECO:0000313" key="2">
    <source>
        <dbReference type="Proteomes" id="UP001549104"/>
    </source>
</evidence>
<dbReference type="EMBL" id="JBEPME010000002">
    <property type="protein sequence ID" value="MET3657127.1"/>
    <property type="molecule type" value="Genomic_DNA"/>
</dbReference>
<proteinExistence type="predicted"/>
<name>A0ABV2K7S0_SPOPS</name>
<gene>
    <name evidence="1" type="ORF">ABIC55_002214</name>
</gene>
<dbReference type="Proteomes" id="UP001549104">
    <property type="component" value="Unassembled WGS sequence"/>
</dbReference>
<reference evidence="1 2" key="1">
    <citation type="submission" date="2024-06" db="EMBL/GenBank/DDBJ databases">
        <title>Sorghum-associated microbial communities from plants grown in Nebraska, USA.</title>
        <authorList>
            <person name="Schachtman D."/>
        </authorList>
    </citation>
    <scope>NUCLEOTIDE SEQUENCE [LARGE SCALE GENOMIC DNA]</scope>
    <source>
        <strain evidence="1 2">1288</strain>
    </source>
</reference>
<sequence length="35" mass="3591">MDSTTDIGALRSDAKLKAQGEAIADGLAVYFSTSS</sequence>
<keyword evidence="2" id="KW-1185">Reference proteome</keyword>
<evidence type="ECO:0000313" key="1">
    <source>
        <dbReference type="EMBL" id="MET3657127.1"/>
    </source>
</evidence>
<organism evidence="1 2">
    <name type="scientific">Sporosarcina psychrophila</name>
    <name type="common">Bacillus psychrophilus</name>
    <dbReference type="NCBI Taxonomy" id="1476"/>
    <lineage>
        <taxon>Bacteria</taxon>
        <taxon>Bacillati</taxon>
        <taxon>Bacillota</taxon>
        <taxon>Bacilli</taxon>
        <taxon>Bacillales</taxon>
        <taxon>Caryophanaceae</taxon>
        <taxon>Sporosarcina</taxon>
    </lineage>
</organism>
<accession>A0ABV2K7S0</accession>
<comment type="caution">
    <text evidence="1">The sequence shown here is derived from an EMBL/GenBank/DDBJ whole genome shotgun (WGS) entry which is preliminary data.</text>
</comment>
<evidence type="ECO:0008006" key="3">
    <source>
        <dbReference type="Google" id="ProtNLM"/>
    </source>
</evidence>